<dbReference type="AlphaFoldDB" id="A0A369AWT3"/>
<dbReference type="Gene3D" id="2.160.10.10">
    <property type="entry name" value="Hexapeptide repeat proteins"/>
    <property type="match status" value="1"/>
</dbReference>
<dbReference type="PANTHER" id="PTHR22572">
    <property type="entry name" value="SUGAR-1-PHOSPHATE GUANYL TRANSFERASE"/>
    <property type="match status" value="1"/>
</dbReference>
<protein>
    <submittedName>
        <fullName evidence="9">Mannose-1-phosphate guanylyltransferase/phosphomannomutase</fullName>
    </submittedName>
</protein>
<evidence type="ECO:0000256" key="4">
    <source>
        <dbReference type="ARBA" id="ARBA00022540"/>
    </source>
</evidence>
<dbReference type="InterPro" id="IPR050486">
    <property type="entry name" value="Mannose-1P_guanyltransferase"/>
</dbReference>
<keyword evidence="9" id="KW-0548">Nucleotidyltransferase</keyword>
<dbReference type="EMBL" id="QPJT01000016">
    <property type="protein sequence ID" value="RCX13860.1"/>
    <property type="molecule type" value="Genomic_DNA"/>
</dbReference>
<keyword evidence="9" id="KW-0808">Transferase</keyword>
<keyword evidence="4" id="KW-0396">Initiation factor</keyword>
<evidence type="ECO:0000259" key="8">
    <source>
        <dbReference type="Pfam" id="PF25084"/>
    </source>
</evidence>
<reference evidence="9 10" key="1">
    <citation type="submission" date="2018-07" db="EMBL/GenBank/DDBJ databases">
        <title>Genomic Encyclopedia of Type Strains, Phase IV (KMG-IV): sequencing the most valuable type-strain genomes for metagenomic binning, comparative biology and taxonomic classification.</title>
        <authorList>
            <person name="Goeker M."/>
        </authorList>
    </citation>
    <scope>NUCLEOTIDE SEQUENCE [LARGE SCALE GENOMIC DNA]</scope>
    <source>
        <strain evidence="9 10">DSM 27016</strain>
    </source>
</reference>
<dbReference type="InterPro" id="IPR011004">
    <property type="entry name" value="Trimer_LpxA-like_sf"/>
</dbReference>
<dbReference type="InterPro" id="IPR016055">
    <property type="entry name" value="A-D-PHexomutase_a/b/a-I/II/III"/>
</dbReference>
<dbReference type="OrthoDB" id="9803871at2"/>
<dbReference type="InterPro" id="IPR005844">
    <property type="entry name" value="A-D-PHexomutase_a/b/a-I"/>
</dbReference>
<evidence type="ECO:0000256" key="1">
    <source>
        <dbReference type="ARBA" id="ARBA00004514"/>
    </source>
</evidence>
<evidence type="ECO:0000256" key="3">
    <source>
        <dbReference type="ARBA" id="ARBA00022490"/>
    </source>
</evidence>
<keyword evidence="5" id="KW-0648">Protein biosynthesis</keyword>
<feature type="domain" description="EIF2B subunit epsilon/gamma LbH" evidence="8">
    <location>
        <begin position="248"/>
        <end position="351"/>
    </location>
</feature>
<dbReference type="Gene3D" id="3.30.310.50">
    <property type="entry name" value="Alpha-D-phosphohexomutase, C-terminal domain"/>
    <property type="match status" value="1"/>
</dbReference>
<evidence type="ECO:0000256" key="2">
    <source>
        <dbReference type="ARBA" id="ARBA00010231"/>
    </source>
</evidence>
<dbReference type="InterPro" id="IPR005835">
    <property type="entry name" value="NTP_transferase_dom"/>
</dbReference>
<evidence type="ECO:0000256" key="5">
    <source>
        <dbReference type="ARBA" id="ARBA00022917"/>
    </source>
</evidence>
<accession>A0A369AWT3</accession>
<dbReference type="GO" id="GO:0005975">
    <property type="term" value="P:carbohydrate metabolic process"/>
    <property type="evidence" value="ECO:0007669"/>
    <property type="project" value="InterPro"/>
</dbReference>
<dbReference type="Pfam" id="PF25084">
    <property type="entry name" value="LbH_EIF2B"/>
    <property type="match status" value="1"/>
</dbReference>
<feature type="domain" description="Alpha-D-phosphohexomutase alpha/beta/alpha" evidence="7">
    <location>
        <begin position="382"/>
        <end position="513"/>
    </location>
</feature>
<dbReference type="SUPFAM" id="SSF53738">
    <property type="entry name" value="Phosphoglucomutase, first 3 domains"/>
    <property type="match status" value="2"/>
</dbReference>
<feature type="domain" description="Nucleotidyl transferase" evidence="6">
    <location>
        <begin position="2"/>
        <end position="233"/>
    </location>
</feature>
<proteinExistence type="inferred from homology"/>
<evidence type="ECO:0000259" key="7">
    <source>
        <dbReference type="Pfam" id="PF02878"/>
    </source>
</evidence>
<dbReference type="CDD" id="cd04181">
    <property type="entry name" value="NTP_transferase"/>
    <property type="match status" value="1"/>
</dbReference>
<comment type="caution">
    <text evidence="9">The sequence shown here is derived from an EMBL/GenBank/DDBJ whole genome shotgun (WGS) entry which is preliminary data.</text>
</comment>
<dbReference type="Gene3D" id="3.40.120.10">
    <property type="entry name" value="Alpha-D-Glucose-1,6-Bisphosphate, subunit A, domain 3"/>
    <property type="match status" value="3"/>
</dbReference>
<evidence type="ECO:0000313" key="10">
    <source>
        <dbReference type="Proteomes" id="UP000253034"/>
    </source>
</evidence>
<dbReference type="InterPro" id="IPR036900">
    <property type="entry name" value="A-D-PHexomutase_C_sf"/>
</dbReference>
<keyword evidence="3" id="KW-0963">Cytoplasm</keyword>
<dbReference type="CDD" id="cd05805">
    <property type="entry name" value="MPG1_transferase"/>
    <property type="match status" value="1"/>
</dbReference>
<dbReference type="Proteomes" id="UP000253034">
    <property type="component" value="Unassembled WGS sequence"/>
</dbReference>
<evidence type="ECO:0000259" key="6">
    <source>
        <dbReference type="Pfam" id="PF00483"/>
    </source>
</evidence>
<dbReference type="SUPFAM" id="SSF51161">
    <property type="entry name" value="Trimeric LpxA-like enzymes"/>
    <property type="match status" value="1"/>
</dbReference>
<dbReference type="SUPFAM" id="SSF55957">
    <property type="entry name" value="Phosphoglucomutase, C-terminal domain"/>
    <property type="match status" value="1"/>
</dbReference>
<evidence type="ECO:0000313" key="9">
    <source>
        <dbReference type="EMBL" id="RCX13860.1"/>
    </source>
</evidence>
<organism evidence="9 10">
    <name type="scientific">Anaerobacterium chartisolvens</name>
    <dbReference type="NCBI Taxonomy" id="1297424"/>
    <lineage>
        <taxon>Bacteria</taxon>
        <taxon>Bacillati</taxon>
        <taxon>Bacillota</taxon>
        <taxon>Clostridia</taxon>
        <taxon>Eubacteriales</taxon>
        <taxon>Oscillospiraceae</taxon>
        <taxon>Anaerobacterium</taxon>
    </lineage>
</organism>
<comment type="similarity">
    <text evidence="2">Belongs to the phosphohexose mutase family.</text>
</comment>
<dbReference type="GO" id="GO:0016779">
    <property type="term" value="F:nucleotidyltransferase activity"/>
    <property type="evidence" value="ECO:0007669"/>
    <property type="project" value="UniProtKB-KW"/>
</dbReference>
<dbReference type="SUPFAM" id="SSF53448">
    <property type="entry name" value="Nucleotide-diphospho-sugar transferases"/>
    <property type="match status" value="1"/>
</dbReference>
<dbReference type="GO" id="GO:0016868">
    <property type="term" value="F:intramolecular phosphotransferase activity"/>
    <property type="evidence" value="ECO:0007669"/>
    <property type="project" value="InterPro"/>
</dbReference>
<dbReference type="Gene3D" id="3.90.550.10">
    <property type="entry name" value="Spore Coat Polysaccharide Biosynthesis Protein SpsA, Chain A"/>
    <property type="match status" value="1"/>
</dbReference>
<gene>
    <name evidence="9" type="ORF">DFR58_11696</name>
</gene>
<keyword evidence="10" id="KW-1185">Reference proteome</keyword>
<dbReference type="Pfam" id="PF00483">
    <property type="entry name" value="NTP_transferase"/>
    <property type="match status" value="1"/>
</dbReference>
<dbReference type="Pfam" id="PF02878">
    <property type="entry name" value="PGM_PMM_I"/>
    <property type="match status" value="1"/>
</dbReference>
<comment type="subcellular location">
    <subcellularLocation>
        <location evidence="1">Cytoplasm</location>
        <location evidence="1">Cytosol</location>
    </subcellularLocation>
</comment>
<dbReference type="InterPro" id="IPR056764">
    <property type="entry name" value="LbH_EIF2B3/5"/>
</dbReference>
<sequence>MKAVIMAGGEGTRLRPLTCNRPKPMVPIVNKPVMEHIIELLKKHNLKEIAVTLQYMPELVKEYFQDGRDFGVNMRYYVENSPLGTAGSVKNAENFLDDTFIVISGDALTDIDLSSAIEFHFKNKSMATLVLKRVDIPLEYGVVVTDESGRITRFLEKPSWGEVFSDTANTGIYILSPQVLTYFNRDEAFDFSKDLFPILLKEGKPMYGYVTNDYWCDIGDLKAYRQAHMDVLEGRVRVNIPGEEISEGIWVESEAEIEEDASVLPPCVIGRGSRIKKGTVIGSHSVIGNFNIIEKRSGIKRSIVWNNCIIDKNVQLRGGIVCNKIHIGENVSAFENSVIGDDTVIKENASVKPNVKIWPNKMIDAGTEVNSNLVWGSKFTRVIFGNRGISGEINVDITPEYASKLGAAYGSVFRKGSRIAISCDGSPSAHMLKISLGAGLLSSGVEVLDLGKLLLPMARSAIRFYKIDGGIHINTASEDRAKLFVDFLDLNGSNIDRGMERKIENAFAREDFNRCEGDCIEEIKYIPDYGTFYLRNILNSIKSKQMKYRIAVNSNSELITGTMKELLSEAGCMVDTMSLRLINTRTSSRSMPSSHVRFFTKNIKLKKLDLGVSIEDTCEKMMLVDDKGRIVTEDMFIALISIIFFKSTLGGTVVVPISASHIVEKIAGENKGKVVRTKTSQQDIMKKILGDEIKEEMLDQFTMHFDAIACLIKILDFMTVNNYRLSELVDMIPGFHMAKREVECPWNAKGKVIRQIIQGENFEKIETLEGVKIYQDGGWVLVLPDAERPVCRVISESYSAEFAEELSAIYVNKIREISRG</sequence>
<dbReference type="RefSeq" id="WP_114298492.1">
    <property type="nucleotide sequence ID" value="NZ_QPJT01000016.1"/>
</dbReference>
<dbReference type="InterPro" id="IPR029044">
    <property type="entry name" value="Nucleotide-diphossugar_trans"/>
</dbReference>
<name>A0A369AWT3_9FIRM</name>